<accession>A0ABU7XXN3</accession>
<evidence type="ECO:0000313" key="2">
    <source>
        <dbReference type="Proteomes" id="UP001337305"/>
    </source>
</evidence>
<comment type="caution">
    <text evidence="1">The sequence shown here is derived from an EMBL/GenBank/DDBJ whole genome shotgun (WGS) entry which is preliminary data.</text>
</comment>
<keyword evidence="2" id="KW-1185">Reference proteome</keyword>
<protein>
    <recommendedName>
        <fullName evidence="3">Alpha-galactosidase</fullName>
    </recommendedName>
</protein>
<dbReference type="EMBL" id="JAODOP010000004">
    <property type="protein sequence ID" value="MEF3835136.1"/>
    <property type="molecule type" value="Genomic_DNA"/>
</dbReference>
<reference evidence="1 2" key="1">
    <citation type="submission" date="2022-09" db="EMBL/GenBank/DDBJ databases">
        <title>Genome sequencing of Flavivirga sp. MEBiC05379.</title>
        <authorList>
            <person name="Oh H.-M."/>
            <person name="Kwon K.K."/>
            <person name="Park M.J."/>
            <person name="Yang S.-H."/>
        </authorList>
    </citation>
    <scope>NUCLEOTIDE SEQUENCE [LARGE SCALE GENOMIC DNA]</scope>
    <source>
        <strain evidence="1 2">MEBiC05379</strain>
    </source>
</reference>
<gene>
    <name evidence="1" type="ORF">N1F79_18580</name>
</gene>
<organism evidence="1 2">
    <name type="scientific">Flavivirga spongiicola</name>
    <dbReference type="NCBI Taxonomy" id="421621"/>
    <lineage>
        <taxon>Bacteria</taxon>
        <taxon>Pseudomonadati</taxon>
        <taxon>Bacteroidota</taxon>
        <taxon>Flavobacteriia</taxon>
        <taxon>Flavobacteriales</taxon>
        <taxon>Flavobacteriaceae</taxon>
        <taxon>Flavivirga</taxon>
    </lineage>
</organism>
<evidence type="ECO:0000313" key="1">
    <source>
        <dbReference type="EMBL" id="MEF3835136.1"/>
    </source>
</evidence>
<name>A0ABU7XXN3_9FLAO</name>
<sequence length="1003" mass="114347">MIVILTVILIINAQAQEMYNNEKSSLVASEERILVEQLELDTNRITDNILPIILENAHFDRNSLITFGKRYTTAYKTLNKNDEPKPSNKPDWLLDGTSYKANVYKGKRSDEIIMSNGLLRRVFRIKPNAATVRLDNLVTGESLLRGVKPEAIVKINGINYEIGGLKGQPNYAFLKEEWLDGMTSDASAMKFVGFKISKPKKPFGWKRFGAHNTDAEWPPKGVHLQMDYALPSDEDLIKGTSILPSSYGRQQLYKTNFNTLDDGWRTHYSSSHERSSFENEGKIGEIYTPQNTTVYVERVLNADTRIIEATFNAGTDKTKDYGPGIALVWPDKTLKFYLRPGPNIEGIPTFGLWDGKRHNYAVGGQKPFDINQPWTLRLRIADDGVYCEAKSKDGEWRTLQKLPTFKTMPSEVRIGKTNAKGIGEDLKESQGELARLQVMDFSLYGVLKSNNKSALKSGDLTVSVHYELYDGIPVMGKWLTLKNNSDKEITVDKFTSEIIAAIEYTSTVNIDGMPDAYPNIHVETDYAFASMNVEGANRHVVKWLTDPDYATQVNYLRVTPCLLNVGPELGPDRKVKPNETFKTFRTFVLPHDSFDRERQGLSIRKMYRTLAPWTTENPLMMHARFSDWDRVKLAIDQASEVGFEMVILTFGSSFNMEDDSPEYLVKMKKYADYAKSKGIEIGGYSLLASRKVGGGNDVVMPPGRRPNFGNSPCLESSWGQDYFRKLYNFYKQTGFKLLEHDGSYPGDICASTEHPGHNGLEDSRWKQYEKISKFYQWCREQGIVLNIPDYYYLAGGNKCGMGYREVNWSLPRNQQLIHARQNIYDGTWQKMPSMGWMFVPLTEYHGGGAAATIEPLNEHLDHYESMMVSTLGAGVQAFYRGPRLYDTNKTKTMVTNVVNWFKEHREVLEGDIIHLRRPDGQDLDYWLSVNPQSKEKGMLMVYNPLKEAVVKKIKVPLYYTGLKDRTVIKSKEGLLKTYTLNRDYSIEIEVKVPANSYTWYVME</sequence>
<evidence type="ECO:0008006" key="3">
    <source>
        <dbReference type="Google" id="ProtNLM"/>
    </source>
</evidence>
<proteinExistence type="predicted"/>
<dbReference type="Proteomes" id="UP001337305">
    <property type="component" value="Unassembled WGS sequence"/>
</dbReference>
<dbReference type="RefSeq" id="WP_303307429.1">
    <property type="nucleotide sequence ID" value="NZ_JAUOEO010000001.1"/>
</dbReference>